<accession>A0A5C1A7V5</accession>
<sequence length="183" mass="21142">MDEHYATRQRWAEVLAMYGEYFPHWSRDTVDRLARHAELIEELLNCRGIMRLHPITSHFSLGFIRSDATDHIPGDTYIDIEVPSTGEYLIALAHYRRIPPASACQSERLTLYDRTCPHVRSAVRAVRVAARLMGVKISQPQREKPPAGAMRRQWLVISKDGLFAPPRPKVYRELRLDGFAFEE</sequence>
<dbReference type="EMBL" id="CP042425">
    <property type="protein sequence ID" value="QEL13932.1"/>
    <property type="molecule type" value="Genomic_DNA"/>
</dbReference>
<organism evidence="1 2">
    <name type="scientific">Limnoglobus roseus</name>
    <dbReference type="NCBI Taxonomy" id="2598579"/>
    <lineage>
        <taxon>Bacteria</taxon>
        <taxon>Pseudomonadati</taxon>
        <taxon>Planctomycetota</taxon>
        <taxon>Planctomycetia</taxon>
        <taxon>Gemmatales</taxon>
        <taxon>Gemmataceae</taxon>
        <taxon>Limnoglobus</taxon>
    </lineage>
</organism>
<gene>
    <name evidence="1" type="ORF">PX52LOC_00792</name>
</gene>
<keyword evidence="2" id="KW-1185">Reference proteome</keyword>
<evidence type="ECO:0000313" key="1">
    <source>
        <dbReference type="EMBL" id="QEL13932.1"/>
    </source>
</evidence>
<dbReference type="KEGG" id="lrs:PX52LOC_00792"/>
<evidence type="ECO:0000313" key="2">
    <source>
        <dbReference type="Proteomes" id="UP000324974"/>
    </source>
</evidence>
<reference evidence="2" key="1">
    <citation type="submission" date="2019-08" db="EMBL/GenBank/DDBJ databases">
        <title>Limnoglobus roseus gen. nov., sp. nov., a novel freshwater planctomycete with a giant genome from the family Gemmataceae.</title>
        <authorList>
            <person name="Kulichevskaya I.S."/>
            <person name="Naumoff D.G."/>
            <person name="Miroshnikov K."/>
            <person name="Ivanova A."/>
            <person name="Philippov D.A."/>
            <person name="Hakobyan A."/>
            <person name="Rijpstra I.C."/>
            <person name="Sinninghe Damste J.S."/>
            <person name="Liesack W."/>
            <person name="Dedysh S.N."/>
        </authorList>
    </citation>
    <scope>NUCLEOTIDE SEQUENCE [LARGE SCALE GENOMIC DNA]</scope>
    <source>
        <strain evidence="2">PX52</strain>
    </source>
</reference>
<dbReference type="RefSeq" id="WP_149108861.1">
    <property type="nucleotide sequence ID" value="NZ_CP042425.1"/>
</dbReference>
<dbReference type="Proteomes" id="UP000324974">
    <property type="component" value="Chromosome"/>
</dbReference>
<dbReference type="AlphaFoldDB" id="A0A5C1A7V5"/>
<protein>
    <submittedName>
        <fullName evidence="1">Uncharacterized protein</fullName>
    </submittedName>
</protein>
<proteinExistence type="predicted"/>
<name>A0A5C1A7V5_9BACT</name>